<proteinExistence type="predicted"/>
<evidence type="ECO:0000313" key="2">
    <source>
        <dbReference type="Proteomes" id="UP000003094"/>
    </source>
</evidence>
<reference evidence="1 2" key="1">
    <citation type="journal article" date="2010" name="BMC Genomics">
        <title>Genome sequence of the pattern forming Paenibacillus vortex bacterium reveals potential for thriving in complex environments.</title>
        <authorList>
            <person name="Sirota-Madi A."/>
            <person name="Olender T."/>
            <person name="Helman Y."/>
            <person name="Ingham C."/>
            <person name="Brainis I."/>
            <person name="Roth D."/>
            <person name="Hagi E."/>
            <person name="Brodsky L."/>
            <person name="Leshkowitz D."/>
            <person name="Galatenko V."/>
            <person name="Nikolaev V."/>
            <person name="Mugasimangalam R.C."/>
            <person name="Bransburg-Zabary S."/>
            <person name="Gutnick D.L."/>
            <person name="Lancet D."/>
            <person name="Ben-Jacob E."/>
        </authorList>
    </citation>
    <scope>NUCLEOTIDE SEQUENCE [LARGE SCALE GENOMIC DNA]</scope>
    <source>
        <strain evidence="1 2">V453</strain>
    </source>
</reference>
<protein>
    <submittedName>
        <fullName evidence="1">Uncharacterized protein</fullName>
    </submittedName>
</protein>
<organism evidence="1 2">
    <name type="scientific">Paenibacillus vortex V453</name>
    <dbReference type="NCBI Taxonomy" id="715225"/>
    <lineage>
        <taxon>Bacteria</taxon>
        <taxon>Bacillati</taxon>
        <taxon>Bacillota</taxon>
        <taxon>Bacilli</taxon>
        <taxon>Bacillales</taxon>
        <taxon>Paenibacillaceae</taxon>
        <taxon>Paenibacillus</taxon>
    </lineage>
</organism>
<name>A0A2R9ST51_9BACL</name>
<sequence length="31" mass="3364">MSNHTFNKSISIVSEKFNIASDTPGIELSVP</sequence>
<dbReference type="KEGG" id="pvo:PVOR_16724"/>
<keyword evidence="2" id="KW-1185">Reference proteome</keyword>
<gene>
    <name evidence="1" type="ORF">PVOR_16724</name>
</gene>
<dbReference type="Proteomes" id="UP000003094">
    <property type="component" value="Unassembled WGS sequence"/>
</dbReference>
<accession>A0A2R9ST51</accession>
<dbReference type="EMBL" id="ADHJ01000025">
    <property type="protein sequence ID" value="EFU40549.1"/>
    <property type="molecule type" value="Genomic_DNA"/>
</dbReference>
<comment type="caution">
    <text evidence="1">The sequence shown here is derived from an EMBL/GenBank/DDBJ whole genome shotgun (WGS) entry which is preliminary data.</text>
</comment>
<dbReference type="AlphaFoldDB" id="A0A2R9ST51"/>
<evidence type="ECO:0000313" key="1">
    <source>
        <dbReference type="EMBL" id="EFU40549.1"/>
    </source>
</evidence>